<dbReference type="STRING" id="10195.A0A3M7S197"/>
<feature type="compositionally biased region" description="Basic and acidic residues" evidence="1">
    <location>
        <begin position="156"/>
        <end position="176"/>
    </location>
</feature>
<keyword evidence="4" id="KW-1185">Reference proteome</keyword>
<name>A0A3M7S197_BRAPC</name>
<feature type="compositionally biased region" description="Polar residues" evidence="1">
    <location>
        <begin position="195"/>
        <end position="210"/>
    </location>
</feature>
<proteinExistence type="predicted"/>
<evidence type="ECO:0000313" key="3">
    <source>
        <dbReference type="EMBL" id="RNA29347.1"/>
    </source>
</evidence>
<comment type="caution">
    <text evidence="3">The sequence shown here is derived from an EMBL/GenBank/DDBJ whole genome shotgun (WGS) entry which is preliminary data.</text>
</comment>
<evidence type="ECO:0000313" key="4">
    <source>
        <dbReference type="Proteomes" id="UP000276133"/>
    </source>
</evidence>
<feature type="domain" description="FAM194 C-terminal" evidence="2">
    <location>
        <begin position="523"/>
        <end position="648"/>
    </location>
</feature>
<accession>A0A3M7S197</accession>
<dbReference type="AlphaFoldDB" id="A0A3M7S197"/>
<dbReference type="PANTHER" id="PTHR23093:SF16">
    <property type="entry name" value="FAM194 C-TERMINAL DOMAIN-CONTAINING PROTEIN"/>
    <property type="match status" value="1"/>
</dbReference>
<gene>
    <name evidence="3" type="ORF">BpHYR1_032044</name>
</gene>
<dbReference type="OrthoDB" id="6351677at2759"/>
<feature type="region of interest" description="Disordered" evidence="1">
    <location>
        <begin position="151"/>
        <end position="210"/>
    </location>
</feature>
<dbReference type="EMBL" id="REGN01002236">
    <property type="protein sequence ID" value="RNA29347.1"/>
    <property type="molecule type" value="Genomic_DNA"/>
</dbReference>
<protein>
    <recommendedName>
        <fullName evidence="2">FAM194 C-terminal domain-containing protein</fullName>
    </recommendedName>
</protein>
<evidence type="ECO:0000256" key="1">
    <source>
        <dbReference type="SAM" id="MobiDB-lite"/>
    </source>
</evidence>
<evidence type="ECO:0000259" key="2">
    <source>
        <dbReference type="Pfam" id="PF14977"/>
    </source>
</evidence>
<dbReference type="PANTHER" id="PTHR23093">
    <property type="entry name" value="SIMILAR TO CHROMOSOME 3 OPEN READING FRAME 20"/>
    <property type="match status" value="1"/>
</dbReference>
<dbReference type="InterPro" id="IPR029281">
    <property type="entry name" value="FAM194_C"/>
</dbReference>
<reference evidence="3 4" key="1">
    <citation type="journal article" date="2018" name="Sci. Rep.">
        <title>Genomic signatures of local adaptation to the degree of environmental predictability in rotifers.</title>
        <authorList>
            <person name="Franch-Gras L."/>
            <person name="Hahn C."/>
            <person name="Garcia-Roger E.M."/>
            <person name="Carmona M.J."/>
            <person name="Serra M."/>
            <person name="Gomez A."/>
        </authorList>
    </citation>
    <scope>NUCLEOTIDE SEQUENCE [LARGE SCALE GENOMIC DNA]</scope>
    <source>
        <strain evidence="3">HYR1</strain>
    </source>
</reference>
<dbReference type="Pfam" id="PF14977">
    <property type="entry name" value="FAM194"/>
    <property type="match status" value="1"/>
</dbReference>
<sequence>MAHMNTSMVFFYSQPEVLRNAGKRAKKILSDNQIKNLSKKIGDKYTSDLLNPDDSNLSLAARLAEFANQSVTSMSSSTNMSRVNHRGTIYTDTRLQALKFLTEEMLKELEEILKFYSQNELSVNLPGQVIYDLHSDWSDLTDGCQYSSFPMWQTKNGRESTTKRVDKSDKKDKSEDSAAQMASESGSDARKESHSANSQRKVNNSKIVRQNSKLAAISEKGSDSTNLQNALAVRRSSSTAKNQSPTFKSRVEIGSRLAHNTSVSTGYTVKFELSNKVNRDKGWTVLKIDREEELIDNSRRIMACLKNSLANIEEVRMFDIRSGLIKPCKIRFYGDHKKEQIEKYKATIIRPKKSIFAMSILRNEIPRPLDVEYMLEVISNPNLIGMTNNSSSLTTSRSSIHLNQVKQSTIQLPKPPDLINTQTNDGTTCIYYKNGQLAIIVANVFGYYIENPNNSSESRGANNNIQASINGSFTGTNNVPNMSLCSQNVKNSYTTVIYDMHLKQPKSGSSSGLTNSAMLGTNVSTDDNDESIRKILDKSKREQKLLAVISALGYCVVYRSNGKPRFICSENGGCLCNNNGSVNYQWKWDDIRFSDYERIKDELSLELNEFIWLSYKNPNNIKLRFTCEKEVMDFDLSSPKENYNRLHDLLNRSVCEFPMKSRLSMLKVSPNAKPQQISSYKQYHHQQQISNQNGLKASIYLGQNSKESEKVKIDKLLEKTVSFKDVPLMKDLLITQKKIRSLLEDWLAYSRSCLSILEPNLYILPDFPVRHRINRLNENHSDFNKIIFHRRKSRSVENFSSTNRFNFDYELQGRSKAHKKGSMLNKSIDFSPLIDEEKRSKSALISRKHGFSNRDQSKMIAKLKSYRSSDDNLKLNTNKMTGSMNQLNFSKSAIWSIEDLNRAKAISSSRVLTSHFKASINFDLDNLSTFVSKSNRLYTNDDLNLLCPVSLHQKLAFDKYDVDCRCKKQIVPIVNDVEFDHFLRLVPIEQIVVIAVIDSENPISYVQMMFTNLYEANNKNRVQPCKESIRDETRYLFYDVKLAADNSDHTQPMLITRHNVATGTVLMYKNSKLLFCDHIFNGYGYSLQDFLKQLNKSKDDAKNEKYLPYNFHFNQTLGKQGKRTAWGGQIDGNEETIFQNRNILEYNGTSKRIQSSKAVPKIFVNHLERREKTTINLPKINKTI</sequence>
<organism evidence="3 4">
    <name type="scientific">Brachionus plicatilis</name>
    <name type="common">Marine rotifer</name>
    <name type="synonym">Brachionus muelleri</name>
    <dbReference type="NCBI Taxonomy" id="10195"/>
    <lineage>
        <taxon>Eukaryota</taxon>
        <taxon>Metazoa</taxon>
        <taxon>Spiralia</taxon>
        <taxon>Gnathifera</taxon>
        <taxon>Rotifera</taxon>
        <taxon>Eurotatoria</taxon>
        <taxon>Monogononta</taxon>
        <taxon>Pseudotrocha</taxon>
        <taxon>Ploima</taxon>
        <taxon>Brachionidae</taxon>
        <taxon>Brachionus</taxon>
    </lineage>
</organism>
<dbReference type="Proteomes" id="UP000276133">
    <property type="component" value="Unassembled WGS sequence"/>
</dbReference>